<accession>A0A067MQZ6</accession>
<evidence type="ECO:0000313" key="4">
    <source>
        <dbReference type="Proteomes" id="UP000027195"/>
    </source>
</evidence>
<feature type="transmembrane region" description="Helical" evidence="2">
    <location>
        <begin position="594"/>
        <end position="616"/>
    </location>
</feature>
<dbReference type="HOGENOM" id="CLU_402231_0_0_1"/>
<keyword evidence="2" id="KW-1133">Transmembrane helix</keyword>
<dbReference type="Proteomes" id="UP000027195">
    <property type="component" value="Unassembled WGS sequence"/>
</dbReference>
<protein>
    <submittedName>
        <fullName evidence="3">Uncharacterized protein</fullName>
    </submittedName>
</protein>
<reference evidence="4" key="1">
    <citation type="journal article" date="2014" name="Proc. Natl. Acad. Sci. U.S.A.">
        <title>Extensive sampling of basidiomycete genomes demonstrates inadequacy of the white-rot/brown-rot paradigm for wood decay fungi.</title>
        <authorList>
            <person name="Riley R."/>
            <person name="Salamov A.A."/>
            <person name="Brown D.W."/>
            <person name="Nagy L.G."/>
            <person name="Floudas D."/>
            <person name="Held B.W."/>
            <person name="Levasseur A."/>
            <person name="Lombard V."/>
            <person name="Morin E."/>
            <person name="Otillar R."/>
            <person name="Lindquist E.A."/>
            <person name="Sun H."/>
            <person name="LaButti K.M."/>
            <person name="Schmutz J."/>
            <person name="Jabbour D."/>
            <person name="Luo H."/>
            <person name="Baker S.E."/>
            <person name="Pisabarro A.G."/>
            <person name="Walton J.D."/>
            <person name="Blanchette R.A."/>
            <person name="Henrissat B."/>
            <person name="Martin F."/>
            <person name="Cullen D."/>
            <person name="Hibbett D.S."/>
            <person name="Grigoriev I.V."/>
        </authorList>
    </citation>
    <scope>NUCLEOTIDE SEQUENCE [LARGE SCALE GENOMIC DNA]</scope>
    <source>
        <strain evidence="4">FD-172 SS1</strain>
    </source>
</reference>
<dbReference type="InParanoid" id="A0A067MQZ6"/>
<evidence type="ECO:0000313" key="3">
    <source>
        <dbReference type="EMBL" id="KDQ17999.1"/>
    </source>
</evidence>
<evidence type="ECO:0000256" key="2">
    <source>
        <dbReference type="SAM" id="Phobius"/>
    </source>
</evidence>
<keyword evidence="2" id="KW-0812">Transmembrane</keyword>
<organism evidence="3 4">
    <name type="scientific">Botryobasidium botryosum (strain FD-172 SS1)</name>
    <dbReference type="NCBI Taxonomy" id="930990"/>
    <lineage>
        <taxon>Eukaryota</taxon>
        <taxon>Fungi</taxon>
        <taxon>Dikarya</taxon>
        <taxon>Basidiomycota</taxon>
        <taxon>Agaricomycotina</taxon>
        <taxon>Agaricomycetes</taxon>
        <taxon>Cantharellales</taxon>
        <taxon>Botryobasidiaceae</taxon>
        <taxon>Botryobasidium</taxon>
    </lineage>
</organism>
<dbReference type="OrthoDB" id="3267837at2759"/>
<feature type="transmembrane region" description="Helical" evidence="2">
    <location>
        <begin position="159"/>
        <end position="180"/>
    </location>
</feature>
<feature type="transmembrane region" description="Helical" evidence="2">
    <location>
        <begin position="186"/>
        <end position="208"/>
    </location>
</feature>
<dbReference type="AlphaFoldDB" id="A0A067MQZ6"/>
<keyword evidence="4" id="KW-1185">Reference proteome</keyword>
<feature type="transmembrane region" description="Helical" evidence="2">
    <location>
        <begin position="12"/>
        <end position="29"/>
    </location>
</feature>
<feature type="transmembrane region" description="Helical" evidence="2">
    <location>
        <begin position="332"/>
        <end position="357"/>
    </location>
</feature>
<sequence length="684" mass="75478">MATLSVRLGRLIPEICYAGGLAVFLWMFLSPSIPWANPSGSVLIFTPYTPPSGSAPPVSCAPTGLGGSSSSSNGTSSTIHHARLEPGALIPRNEISALKEGDLQAVWVGLLGSCSRDEDGRTWCTKPSLSKPQFNLTVVQNGTVYDPTSYLQANLDTKWFFILLVLDVVGFAGYLLVGLFHQFPSLFAIIPIDLVTSVATMLWAYMVINLMVRFWANFVVGIRDVDSFSGVNAFYLLPACEGMPQPEPGVLMQVAKLGGGRNMLWISWCIIYLVCGVIFLGCRIGWLRDCATIAAAKEAARKRAERPVEVWSLEQRLEWVAFDNHPSYTMNLLLRFVMLLPDMCYAGGLVVFFWMFLTPVPWANTSGSALIFTPYTPPVGYVPPNPCALPRIGSNFVNTTETDATTTPRTPLRFARSQTQPISAEEIPATSGDTGLRAIWIGLLGTCSRDDDGQIWCTKPSISEPKFNITGVQANSIFYPESLEKKINTKTFFAFLILDLIGFVGYIFIGLFHQLPSLFAFVPIGTVTSISTCLLTYMILNTIPRFWANFFINVGGVSDFNDLSNFYQPAACGEIPQLKPGVLMRAASGYGENMLWTSWVMIYIVCLACLGIRHIWLADTKTIEEAKRAVEKAEAHRKARDDQRTQKHQAQLDRKKSTASTNSSVAETVVAFPEPQVYKFDLEK</sequence>
<dbReference type="EMBL" id="KL198022">
    <property type="protein sequence ID" value="KDQ17999.1"/>
    <property type="molecule type" value="Genomic_DNA"/>
</dbReference>
<feature type="compositionally biased region" description="Basic and acidic residues" evidence="1">
    <location>
        <begin position="634"/>
        <end position="656"/>
    </location>
</feature>
<proteinExistence type="predicted"/>
<feature type="transmembrane region" description="Helical" evidence="2">
    <location>
        <begin position="492"/>
        <end position="512"/>
    </location>
</feature>
<feature type="region of interest" description="Disordered" evidence="1">
    <location>
        <begin position="634"/>
        <end position="667"/>
    </location>
</feature>
<feature type="transmembrane region" description="Helical" evidence="2">
    <location>
        <begin position="265"/>
        <end position="286"/>
    </location>
</feature>
<evidence type="ECO:0000256" key="1">
    <source>
        <dbReference type="SAM" id="MobiDB-lite"/>
    </source>
</evidence>
<gene>
    <name evidence="3" type="ORF">BOTBODRAFT_185400</name>
</gene>
<name>A0A067MQZ6_BOTB1</name>
<keyword evidence="2" id="KW-0472">Membrane</keyword>
<feature type="transmembrane region" description="Helical" evidence="2">
    <location>
        <begin position="518"/>
        <end position="540"/>
    </location>
</feature>